<dbReference type="InterPro" id="IPR002698">
    <property type="entry name" value="FTHF_cligase"/>
</dbReference>
<dbReference type="SUPFAM" id="SSF100950">
    <property type="entry name" value="NagB/RpiA/CoA transferase-like"/>
    <property type="match status" value="1"/>
</dbReference>
<keyword evidence="3 4" id="KW-0067">ATP-binding</keyword>
<reference evidence="6 7" key="1">
    <citation type="submission" date="2019-06" db="EMBL/GenBank/DDBJ databases">
        <title>Sequencing the genomes of 1000 actinobacteria strains.</title>
        <authorList>
            <person name="Klenk H.-P."/>
        </authorList>
    </citation>
    <scope>NUCLEOTIDE SEQUENCE [LARGE SCALE GENOMIC DNA]</scope>
    <source>
        <strain evidence="6 7">DSM 12335</strain>
    </source>
</reference>
<evidence type="ECO:0000256" key="5">
    <source>
        <dbReference type="SAM" id="MobiDB-lite"/>
    </source>
</evidence>
<keyword evidence="2 4" id="KW-0547">Nucleotide-binding</keyword>
<feature type="binding site" evidence="4">
    <location>
        <position position="86"/>
    </location>
    <ligand>
        <name>substrate</name>
    </ligand>
</feature>
<dbReference type="PANTHER" id="PTHR23407">
    <property type="entry name" value="ATPASE INHIBITOR/5-FORMYLTETRAHYDROFOLATE CYCLO-LIGASE"/>
    <property type="match status" value="1"/>
</dbReference>
<feature type="region of interest" description="Disordered" evidence="5">
    <location>
        <begin position="1"/>
        <end position="20"/>
    </location>
</feature>
<dbReference type="GO" id="GO:0030272">
    <property type="term" value="F:5-formyltetrahydrofolate cyclo-ligase activity"/>
    <property type="evidence" value="ECO:0007669"/>
    <property type="project" value="TreeGrafter"/>
</dbReference>
<dbReference type="Gene3D" id="3.40.50.10420">
    <property type="entry name" value="NagB/RpiA/CoA transferase-like"/>
    <property type="match status" value="1"/>
</dbReference>
<dbReference type="InterPro" id="IPR024185">
    <property type="entry name" value="FTHF_cligase-like_sf"/>
</dbReference>
<feature type="binding site" evidence="4">
    <location>
        <begin position="153"/>
        <end position="161"/>
    </location>
    <ligand>
        <name>ATP</name>
        <dbReference type="ChEBI" id="CHEBI:30616"/>
    </ligand>
</feature>
<dbReference type="Pfam" id="PF01812">
    <property type="entry name" value="5-FTHF_cyc-lig"/>
    <property type="match status" value="1"/>
</dbReference>
<dbReference type="PANTHER" id="PTHR23407:SF1">
    <property type="entry name" value="5-FORMYLTETRAHYDROFOLATE CYCLO-LIGASE"/>
    <property type="match status" value="1"/>
</dbReference>
<dbReference type="GO" id="GO:0005524">
    <property type="term" value="F:ATP binding"/>
    <property type="evidence" value="ECO:0007669"/>
    <property type="project" value="UniProtKB-KW"/>
</dbReference>
<name>A0A542YVN8_9MICO</name>
<keyword evidence="7" id="KW-1185">Reference proteome</keyword>
<evidence type="ECO:0000256" key="4">
    <source>
        <dbReference type="PIRSR" id="PIRSR006806-1"/>
    </source>
</evidence>
<evidence type="ECO:0000256" key="2">
    <source>
        <dbReference type="ARBA" id="ARBA00022741"/>
    </source>
</evidence>
<proteinExistence type="inferred from homology"/>
<organism evidence="6 7">
    <name type="scientific">Ornithinicoccus hortensis</name>
    <dbReference type="NCBI Taxonomy" id="82346"/>
    <lineage>
        <taxon>Bacteria</taxon>
        <taxon>Bacillati</taxon>
        <taxon>Actinomycetota</taxon>
        <taxon>Actinomycetes</taxon>
        <taxon>Micrococcales</taxon>
        <taxon>Intrasporangiaceae</taxon>
        <taxon>Ornithinicoccus</taxon>
    </lineage>
</organism>
<comment type="caution">
    <text evidence="6">The sequence shown here is derived from an EMBL/GenBank/DDBJ whole genome shotgun (WGS) entry which is preliminary data.</text>
</comment>
<evidence type="ECO:0000313" key="7">
    <source>
        <dbReference type="Proteomes" id="UP000319516"/>
    </source>
</evidence>
<evidence type="ECO:0000313" key="6">
    <source>
        <dbReference type="EMBL" id="TQL52145.1"/>
    </source>
</evidence>
<gene>
    <name evidence="6" type="ORF">FB467_3317</name>
</gene>
<evidence type="ECO:0000256" key="1">
    <source>
        <dbReference type="ARBA" id="ARBA00010638"/>
    </source>
</evidence>
<evidence type="ECO:0000256" key="3">
    <source>
        <dbReference type="ARBA" id="ARBA00022840"/>
    </source>
</evidence>
<feature type="compositionally biased region" description="Polar residues" evidence="5">
    <location>
        <begin position="1"/>
        <end position="15"/>
    </location>
</feature>
<dbReference type="AlphaFoldDB" id="A0A542YVN8"/>
<keyword evidence="6" id="KW-0436">Ligase</keyword>
<dbReference type="InterPro" id="IPR037171">
    <property type="entry name" value="NagB/RpiA_transferase-like"/>
</dbReference>
<sequence length="213" mass="23029">MPDPSSPAQTPTPESNPVAAKTALRAQLLARRRALADGFGPDGRRELADRLATAGIDWFLRYAAASGRPDAPAGWTVTAYQSRRTEPPVEDLVDRLRARGVRVLMPITLSLESGQLDWFDVADPDSTPLARGVMAEVDVAFTPGLGVDGRGIRIGKGGGYYDRALQLLRPDTPTVTVLHEHELLPHVPDEPHDTPVWGVLTADGVHQFSSREG</sequence>
<feature type="binding site" evidence="4">
    <location>
        <begin position="21"/>
        <end position="25"/>
    </location>
    <ligand>
        <name>ATP</name>
        <dbReference type="ChEBI" id="CHEBI:30616"/>
    </ligand>
</feature>
<dbReference type="GO" id="GO:0009396">
    <property type="term" value="P:folic acid-containing compound biosynthetic process"/>
    <property type="evidence" value="ECO:0007669"/>
    <property type="project" value="TreeGrafter"/>
</dbReference>
<accession>A0A542YVN8</accession>
<comment type="similarity">
    <text evidence="1">Belongs to the 5-formyltetrahydrofolate cyclo-ligase family.</text>
</comment>
<dbReference type="Proteomes" id="UP000319516">
    <property type="component" value="Unassembled WGS sequence"/>
</dbReference>
<dbReference type="RefSeq" id="WP_170230805.1">
    <property type="nucleotide sequence ID" value="NZ_BAAAIK010000001.1"/>
</dbReference>
<dbReference type="PIRSF" id="PIRSF006806">
    <property type="entry name" value="FTHF_cligase"/>
    <property type="match status" value="1"/>
</dbReference>
<dbReference type="EMBL" id="VFOP01000001">
    <property type="protein sequence ID" value="TQL52145.1"/>
    <property type="molecule type" value="Genomic_DNA"/>
</dbReference>
<protein>
    <submittedName>
        <fullName evidence="6">5-formyltetrahydrofolate cyclo-ligase</fullName>
    </submittedName>
</protein>
<dbReference type="GO" id="GO:0035999">
    <property type="term" value="P:tetrahydrofolate interconversion"/>
    <property type="evidence" value="ECO:0007669"/>
    <property type="project" value="TreeGrafter"/>
</dbReference>